<proteinExistence type="predicted"/>
<dbReference type="GO" id="GO:0005634">
    <property type="term" value="C:nucleus"/>
    <property type="evidence" value="ECO:0007669"/>
    <property type="project" value="InterPro"/>
</dbReference>
<dbReference type="EMBL" id="UYRT01087913">
    <property type="protein sequence ID" value="VDN33143.1"/>
    <property type="molecule type" value="Genomic_DNA"/>
</dbReference>
<dbReference type="PROSITE" id="PS52001">
    <property type="entry name" value="AD"/>
    <property type="match status" value="1"/>
</dbReference>
<reference evidence="4" key="1">
    <citation type="submission" date="2016-06" db="UniProtKB">
        <authorList>
            <consortium name="WormBaseParasite"/>
        </authorList>
    </citation>
    <scope>IDENTIFICATION</scope>
</reference>
<evidence type="ECO:0000259" key="1">
    <source>
        <dbReference type="PROSITE" id="PS52001"/>
    </source>
</evidence>
<gene>
    <name evidence="2" type="ORF">GPUH_LOCUS19100</name>
</gene>
<keyword evidence="3" id="KW-1185">Reference proteome</keyword>
<dbReference type="PANTHER" id="PTHR14710:SF2">
    <property type="entry name" value="GEM-ASSOCIATED PROTEIN 6"/>
    <property type="match status" value="1"/>
</dbReference>
<dbReference type="InterPro" id="IPR047574">
    <property type="entry name" value="AD"/>
</dbReference>
<protein>
    <submittedName>
        <fullName evidence="4">Gemin6_C domain-containing protein</fullName>
    </submittedName>
</protein>
<dbReference type="WBParaSite" id="GPUH_0001912501-mRNA-1">
    <property type="protein sequence ID" value="GPUH_0001912501-mRNA-1"/>
    <property type="gene ID" value="GPUH_0001912501"/>
</dbReference>
<dbReference type="AlphaFoldDB" id="A0A183EDQ9"/>
<dbReference type="InterPro" id="IPR009422">
    <property type="entry name" value="Gemin6"/>
</dbReference>
<organism evidence="4">
    <name type="scientific">Gongylonema pulchrum</name>
    <dbReference type="NCBI Taxonomy" id="637853"/>
    <lineage>
        <taxon>Eukaryota</taxon>
        <taxon>Metazoa</taxon>
        <taxon>Ecdysozoa</taxon>
        <taxon>Nematoda</taxon>
        <taxon>Chromadorea</taxon>
        <taxon>Rhabditida</taxon>
        <taxon>Spirurina</taxon>
        <taxon>Spiruromorpha</taxon>
        <taxon>Spiruroidea</taxon>
        <taxon>Gongylonematidae</taxon>
        <taxon>Gongylonema</taxon>
    </lineage>
</organism>
<accession>A0A183EDQ9</accession>
<dbReference type="Proteomes" id="UP000271098">
    <property type="component" value="Unassembled WGS sequence"/>
</dbReference>
<dbReference type="OrthoDB" id="77463at2759"/>
<evidence type="ECO:0000313" key="2">
    <source>
        <dbReference type="EMBL" id="VDN33143.1"/>
    </source>
</evidence>
<feature type="domain" description="AD" evidence="1">
    <location>
        <begin position="33"/>
        <end position="130"/>
    </location>
</feature>
<name>A0A183EDQ9_9BILA</name>
<dbReference type="Pfam" id="PF20417">
    <property type="entry name" value="Gemin6_C"/>
    <property type="match status" value="1"/>
</dbReference>
<evidence type="ECO:0000313" key="4">
    <source>
        <dbReference type="WBParaSite" id="GPUH_0001912501-mRNA-1"/>
    </source>
</evidence>
<evidence type="ECO:0000313" key="3">
    <source>
        <dbReference type="Proteomes" id="UP000271098"/>
    </source>
</evidence>
<dbReference type="InterPro" id="IPR046856">
    <property type="entry name" value="Gemin6_C"/>
</dbReference>
<sequence length="131" mass="14276">MSILNVVIVSVPKSIKVVPGAAIKHLKTFGEAEDLPDGCVKRVPELSSWLGKLFKTAPASAGHIAERRKAVVAWLKRNQINVTNNEDGSMTVLDVARIVEPYTADDCISVNPFILKRLKKLVGKMPEADSL</sequence>
<dbReference type="GO" id="GO:0000387">
    <property type="term" value="P:spliceosomal snRNP assembly"/>
    <property type="evidence" value="ECO:0007669"/>
    <property type="project" value="TreeGrafter"/>
</dbReference>
<dbReference type="GO" id="GO:0000245">
    <property type="term" value="P:spliceosomal complex assembly"/>
    <property type="evidence" value="ECO:0007669"/>
    <property type="project" value="InterPro"/>
</dbReference>
<reference evidence="2 3" key="2">
    <citation type="submission" date="2018-11" db="EMBL/GenBank/DDBJ databases">
        <authorList>
            <consortium name="Pathogen Informatics"/>
        </authorList>
    </citation>
    <scope>NUCLEOTIDE SEQUENCE [LARGE SCALE GENOMIC DNA]</scope>
</reference>
<dbReference type="PANTHER" id="PTHR14710">
    <property type="entry name" value="GEM-ASSOCIATED PROTEIN 6"/>
    <property type="match status" value="1"/>
</dbReference>
<dbReference type="GO" id="GO:0032797">
    <property type="term" value="C:SMN complex"/>
    <property type="evidence" value="ECO:0007669"/>
    <property type="project" value="TreeGrafter"/>
</dbReference>